<organism evidence="2 3">
    <name type="scientific">Tautonia sociabilis</name>
    <dbReference type="NCBI Taxonomy" id="2080755"/>
    <lineage>
        <taxon>Bacteria</taxon>
        <taxon>Pseudomonadati</taxon>
        <taxon>Planctomycetota</taxon>
        <taxon>Planctomycetia</taxon>
        <taxon>Isosphaerales</taxon>
        <taxon>Isosphaeraceae</taxon>
        <taxon>Tautonia</taxon>
    </lineage>
</organism>
<feature type="region of interest" description="Disordered" evidence="1">
    <location>
        <begin position="105"/>
        <end position="151"/>
    </location>
</feature>
<keyword evidence="3" id="KW-1185">Reference proteome</keyword>
<reference evidence="2 3" key="1">
    <citation type="submission" date="2018-12" db="EMBL/GenBank/DDBJ databases">
        <authorList>
            <person name="Toschakov S.V."/>
        </authorList>
    </citation>
    <scope>NUCLEOTIDE SEQUENCE [LARGE SCALE GENOMIC DNA]</scope>
    <source>
        <strain evidence="2 3">GM2012</strain>
    </source>
</reference>
<accession>A0A432MDD9</accession>
<feature type="compositionally biased region" description="Pro residues" evidence="1">
    <location>
        <begin position="11"/>
        <end position="26"/>
    </location>
</feature>
<evidence type="ECO:0000313" key="3">
    <source>
        <dbReference type="Proteomes" id="UP000280296"/>
    </source>
</evidence>
<dbReference type="EMBL" id="RYZH01000079">
    <property type="protein sequence ID" value="RUL81998.1"/>
    <property type="molecule type" value="Genomic_DNA"/>
</dbReference>
<dbReference type="RefSeq" id="WP_126728028.1">
    <property type="nucleotide sequence ID" value="NZ_RYZH01000079.1"/>
</dbReference>
<feature type="region of interest" description="Disordered" evidence="1">
    <location>
        <begin position="1"/>
        <end position="33"/>
    </location>
</feature>
<sequence length="178" mass="19446">MLSRAGASRPTEPPGPAPPPTVPSPSPAEAAAALERVRSSVHRWLDRIADLASSLAEAEHAWARRCASLEEELDRRQREFEAQFEALELDRHQLALAWERLEREQVAAPGSGSRLADEPSRLAPPSSVAPPPSSATAPPATRHDPRLDDAVNRTIVRQFEALRKDVRRTAEARGAHSP</sequence>
<feature type="compositionally biased region" description="Basic and acidic residues" evidence="1">
    <location>
        <begin position="141"/>
        <end position="151"/>
    </location>
</feature>
<evidence type="ECO:0000313" key="2">
    <source>
        <dbReference type="EMBL" id="RUL81998.1"/>
    </source>
</evidence>
<comment type="caution">
    <text evidence="2">The sequence shown here is derived from an EMBL/GenBank/DDBJ whole genome shotgun (WGS) entry which is preliminary data.</text>
</comment>
<reference evidence="2 3" key="2">
    <citation type="submission" date="2019-01" db="EMBL/GenBank/DDBJ databases">
        <title>Tautonia sociabilis, a novel thermotolerant planctomycete of Isosphaeraceae family, isolated from a 4000 m deep subterranean habitat.</title>
        <authorList>
            <person name="Kovaleva O.L."/>
            <person name="Elcheninov A.G."/>
            <person name="Van Heerden E."/>
            <person name="Toshchakov S.V."/>
            <person name="Novikov A."/>
            <person name="Bonch-Osmolovskaya E.A."/>
            <person name="Kublanov I.V."/>
        </authorList>
    </citation>
    <scope>NUCLEOTIDE SEQUENCE [LARGE SCALE GENOMIC DNA]</scope>
    <source>
        <strain evidence="2 3">GM2012</strain>
    </source>
</reference>
<proteinExistence type="predicted"/>
<dbReference type="Proteomes" id="UP000280296">
    <property type="component" value="Unassembled WGS sequence"/>
</dbReference>
<gene>
    <name evidence="2" type="ORF">TsocGM_24140</name>
</gene>
<dbReference type="AlphaFoldDB" id="A0A432MDD9"/>
<name>A0A432MDD9_9BACT</name>
<dbReference type="OrthoDB" id="9992749at2"/>
<protein>
    <submittedName>
        <fullName evidence="2">Uncharacterized protein</fullName>
    </submittedName>
</protein>
<evidence type="ECO:0000256" key="1">
    <source>
        <dbReference type="SAM" id="MobiDB-lite"/>
    </source>
</evidence>